<dbReference type="RefSeq" id="WP_279247683.1">
    <property type="nucleotide sequence ID" value="NZ_SHNO01000001.1"/>
</dbReference>
<proteinExistence type="predicted"/>
<dbReference type="InterPro" id="IPR029058">
    <property type="entry name" value="AB_hydrolase_fold"/>
</dbReference>
<feature type="domain" description="Serine aminopeptidase S33" evidence="1">
    <location>
        <begin position="48"/>
        <end position="169"/>
    </location>
</feature>
<dbReference type="InterPro" id="IPR022742">
    <property type="entry name" value="Hydrolase_4"/>
</dbReference>
<keyword evidence="2" id="KW-0378">Hydrolase</keyword>
<reference evidence="2" key="1">
    <citation type="submission" date="2019-02" db="EMBL/GenBank/DDBJ databases">
        <authorList>
            <person name="Li S.-H."/>
        </authorList>
    </citation>
    <scope>NUCLEOTIDE SEQUENCE</scope>
    <source>
        <strain evidence="2">IMCC11814</strain>
    </source>
</reference>
<dbReference type="PANTHER" id="PTHR43265:SF1">
    <property type="entry name" value="ESTERASE ESTD"/>
    <property type="match status" value="1"/>
</dbReference>
<name>A0ABT3T0Z6_9GAMM</name>
<organism evidence="2 3">
    <name type="scientific">Candidatus Marimicrobium litorale</name>
    <dbReference type="NCBI Taxonomy" id="2518991"/>
    <lineage>
        <taxon>Bacteria</taxon>
        <taxon>Pseudomonadati</taxon>
        <taxon>Pseudomonadota</taxon>
        <taxon>Gammaproteobacteria</taxon>
        <taxon>Cellvibrionales</taxon>
        <taxon>Halieaceae</taxon>
        <taxon>Marimicrobium</taxon>
    </lineage>
</organism>
<dbReference type="GO" id="GO:0016787">
    <property type="term" value="F:hydrolase activity"/>
    <property type="evidence" value="ECO:0007669"/>
    <property type="project" value="UniProtKB-KW"/>
</dbReference>
<dbReference type="Proteomes" id="UP001143304">
    <property type="component" value="Unassembled WGS sequence"/>
</dbReference>
<evidence type="ECO:0000313" key="2">
    <source>
        <dbReference type="EMBL" id="MCX2975925.1"/>
    </source>
</evidence>
<comment type="caution">
    <text evidence="2">The sequence shown here is derived from an EMBL/GenBank/DDBJ whole genome shotgun (WGS) entry which is preliminary data.</text>
</comment>
<sequence length="279" mass="30834">MSEYTESGVVFDRGEDRLVGVVAQPEVQSDIGVLILVGGPQYRVGSHRQFTQLARSLAEAGIASFRFDFAGMGDSEGVRQEFNHTLDDVRAAIDAFTGQVPSVSRVVLWGLCDAASSAMIYAPHHPLVSGLVLLNPWVHSGEYAPEVKLTHFYKPFLSNASRWRNLVARKDMIFPTIKELSRDMLMLMSRRSSLDAQPFVQEMLEGVRAFSHDVLIVLSGADLTASEFSALIATDADWREVSARPSITIHTVASADHTFSRASWKSEVNALTISWLHEL</sequence>
<protein>
    <submittedName>
        <fullName evidence="2">Hydrolase 1, exosortase A system-associated</fullName>
    </submittedName>
</protein>
<dbReference type="InterPro" id="IPR017531">
    <property type="entry name" value="Hydrolase-1_PEP"/>
</dbReference>
<dbReference type="Pfam" id="PF12146">
    <property type="entry name" value="Hydrolase_4"/>
    <property type="match status" value="1"/>
</dbReference>
<gene>
    <name evidence="2" type="ORF">EYC82_00970</name>
</gene>
<dbReference type="EMBL" id="SHNO01000001">
    <property type="protein sequence ID" value="MCX2975925.1"/>
    <property type="molecule type" value="Genomic_DNA"/>
</dbReference>
<dbReference type="SUPFAM" id="SSF53474">
    <property type="entry name" value="alpha/beta-Hydrolases"/>
    <property type="match status" value="1"/>
</dbReference>
<dbReference type="InterPro" id="IPR053145">
    <property type="entry name" value="AB_hydrolase_Est10"/>
</dbReference>
<dbReference type="NCBIfam" id="TIGR03100">
    <property type="entry name" value="hydr1_PEP"/>
    <property type="match status" value="1"/>
</dbReference>
<evidence type="ECO:0000259" key="1">
    <source>
        <dbReference type="Pfam" id="PF12146"/>
    </source>
</evidence>
<keyword evidence="3" id="KW-1185">Reference proteome</keyword>
<accession>A0ABT3T0Z6</accession>
<dbReference type="Gene3D" id="3.40.50.1820">
    <property type="entry name" value="alpha/beta hydrolase"/>
    <property type="match status" value="1"/>
</dbReference>
<dbReference type="PANTHER" id="PTHR43265">
    <property type="entry name" value="ESTERASE ESTD"/>
    <property type="match status" value="1"/>
</dbReference>
<evidence type="ECO:0000313" key="3">
    <source>
        <dbReference type="Proteomes" id="UP001143304"/>
    </source>
</evidence>